<dbReference type="PROSITE" id="PS50931">
    <property type="entry name" value="HTH_LYSR"/>
    <property type="match status" value="1"/>
</dbReference>
<dbReference type="PRINTS" id="PR00039">
    <property type="entry name" value="HTHLYSR"/>
</dbReference>
<dbReference type="RefSeq" id="WP_242148593.1">
    <property type="nucleotide sequence ID" value="NZ_CP093379.1"/>
</dbReference>
<dbReference type="Pfam" id="PF03466">
    <property type="entry name" value="LysR_substrate"/>
    <property type="match status" value="1"/>
</dbReference>
<dbReference type="Proteomes" id="UP000829542">
    <property type="component" value="Chromosome"/>
</dbReference>
<comment type="similarity">
    <text evidence="1">Belongs to the LysR transcriptional regulatory family.</text>
</comment>
<evidence type="ECO:0000256" key="1">
    <source>
        <dbReference type="ARBA" id="ARBA00009437"/>
    </source>
</evidence>
<gene>
    <name evidence="6" type="ORF">MMG00_11850</name>
</gene>
<feature type="domain" description="HTH lysR-type" evidence="5">
    <location>
        <begin position="1"/>
        <end position="58"/>
    </location>
</feature>
<dbReference type="Gene3D" id="1.10.10.10">
    <property type="entry name" value="Winged helix-like DNA-binding domain superfamily/Winged helix DNA-binding domain"/>
    <property type="match status" value="1"/>
</dbReference>
<evidence type="ECO:0000256" key="3">
    <source>
        <dbReference type="ARBA" id="ARBA00023125"/>
    </source>
</evidence>
<evidence type="ECO:0000313" key="7">
    <source>
        <dbReference type="Proteomes" id="UP000829542"/>
    </source>
</evidence>
<organism evidence="6 7">
    <name type="scientific">Ignatzschineria rhizosphaerae</name>
    <dbReference type="NCBI Taxonomy" id="2923279"/>
    <lineage>
        <taxon>Bacteria</taxon>
        <taxon>Pseudomonadati</taxon>
        <taxon>Pseudomonadota</taxon>
        <taxon>Gammaproteobacteria</taxon>
        <taxon>Cardiobacteriales</taxon>
        <taxon>Ignatzschineriaceae</taxon>
        <taxon>Ignatzschineria</taxon>
    </lineage>
</organism>
<dbReference type="PANTHER" id="PTHR30126:SF94">
    <property type="entry name" value="LYSR FAMILY TRANSCRIPTIONAL REGULATOR"/>
    <property type="match status" value="1"/>
</dbReference>
<dbReference type="InterPro" id="IPR005119">
    <property type="entry name" value="LysR_subst-bd"/>
</dbReference>
<keyword evidence="4" id="KW-0804">Transcription</keyword>
<dbReference type="EMBL" id="CP093379">
    <property type="protein sequence ID" value="UNM95878.1"/>
    <property type="molecule type" value="Genomic_DNA"/>
</dbReference>
<protein>
    <submittedName>
        <fullName evidence="6">LysR substrate-binding domain-containing protein</fullName>
    </submittedName>
</protein>
<dbReference type="InterPro" id="IPR036390">
    <property type="entry name" value="WH_DNA-bd_sf"/>
</dbReference>
<dbReference type="Pfam" id="PF00126">
    <property type="entry name" value="HTH_1"/>
    <property type="match status" value="1"/>
</dbReference>
<evidence type="ECO:0000256" key="2">
    <source>
        <dbReference type="ARBA" id="ARBA00023015"/>
    </source>
</evidence>
<dbReference type="InterPro" id="IPR000847">
    <property type="entry name" value="LysR_HTH_N"/>
</dbReference>
<dbReference type="SUPFAM" id="SSF46785">
    <property type="entry name" value="Winged helix' DNA-binding domain"/>
    <property type="match status" value="1"/>
</dbReference>
<dbReference type="PANTHER" id="PTHR30126">
    <property type="entry name" value="HTH-TYPE TRANSCRIPTIONAL REGULATOR"/>
    <property type="match status" value="1"/>
</dbReference>
<keyword evidence="2" id="KW-0805">Transcription regulation</keyword>
<proteinExistence type="inferred from homology"/>
<reference evidence="6 7" key="1">
    <citation type="submission" date="2022-03" db="EMBL/GenBank/DDBJ databases">
        <title>Ignatzschineria rhizosphaerae HR5S32.</title>
        <authorList>
            <person name="Sun J.Q."/>
            <person name="Feng J.Y."/>
        </authorList>
    </citation>
    <scope>NUCLEOTIDE SEQUENCE [LARGE SCALE GENOMIC DNA]</scope>
    <source>
        <strain evidence="6 7">HR5S32</strain>
    </source>
</reference>
<dbReference type="SUPFAM" id="SSF53850">
    <property type="entry name" value="Periplasmic binding protein-like II"/>
    <property type="match status" value="1"/>
</dbReference>
<keyword evidence="7" id="KW-1185">Reference proteome</keyword>
<name>A0ABY3WZ34_9GAMM</name>
<evidence type="ECO:0000313" key="6">
    <source>
        <dbReference type="EMBL" id="UNM95878.1"/>
    </source>
</evidence>
<evidence type="ECO:0000259" key="5">
    <source>
        <dbReference type="PROSITE" id="PS50931"/>
    </source>
</evidence>
<dbReference type="CDD" id="cd05466">
    <property type="entry name" value="PBP2_LTTR_substrate"/>
    <property type="match status" value="1"/>
</dbReference>
<sequence>MRYTQLRSFYAVAKLGSFAKAADYLHISQPTITAQVKELEEQYNVCLFYRKRNNNTLTNVGKQLFEQVKMLFSLEEKTRKMLIANGNLTMGTLTFGAVSPAAAMPIIEQFHKQYPQIDIQLIPGSSSSIMEGILNGELDVAILATDEKHPDLYSIHITEQPIVLVVPNHLPLAKKESILLKDITDIPLIHRDRGSSTRKILEKALLKQKVAPKTTLEVASREGAREASISGLGVSYVGLHEFQPHPNISLVKVKDTELVSKSYLIYSKEMANLPMVKAVVAIITQRKQHKKKAHLMMG</sequence>
<evidence type="ECO:0000256" key="4">
    <source>
        <dbReference type="ARBA" id="ARBA00023163"/>
    </source>
</evidence>
<dbReference type="InterPro" id="IPR036388">
    <property type="entry name" value="WH-like_DNA-bd_sf"/>
</dbReference>
<accession>A0ABY3WZ34</accession>
<dbReference type="Gene3D" id="3.40.190.290">
    <property type="match status" value="1"/>
</dbReference>
<keyword evidence="3" id="KW-0238">DNA-binding</keyword>